<organism evidence="1 2">
    <name type="scientific">Cupriavidus taiwanensis</name>
    <dbReference type="NCBI Taxonomy" id="164546"/>
    <lineage>
        <taxon>Bacteria</taxon>
        <taxon>Pseudomonadati</taxon>
        <taxon>Pseudomonadota</taxon>
        <taxon>Betaproteobacteria</taxon>
        <taxon>Burkholderiales</taxon>
        <taxon>Burkholderiaceae</taxon>
        <taxon>Cupriavidus</taxon>
    </lineage>
</organism>
<accession>A0A375IWP3</accession>
<reference evidence="1 2" key="1">
    <citation type="submission" date="2018-01" db="EMBL/GenBank/DDBJ databases">
        <authorList>
            <person name="Gaut B.S."/>
            <person name="Morton B.R."/>
            <person name="Clegg M.T."/>
            <person name="Duvall M.R."/>
        </authorList>
    </citation>
    <scope>NUCLEOTIDE SEQUENCE [LARGE SCALE GENOMIC DNA]</scope>
    <source>
        <strain evidence="1">Cupriavidus taiwanensis cmp 52</strain>
    </source>
</reference>
<dbReference type="InterPro" id="IPR010064">
    <property type="entry name" value="HK97-gp10_tail"/>
</dbReference>
<dbReference type="RefSeq" id="WP_116383031.1">
    <property type="nucleotide sequence ID" value="NZ_LS483233.1"/>
</dbReference>
<dbReference type="AlphaFoldDB" id="A0A375IWP3"/>
<evidence type="ECO:0000313" key="1">
    <source>
        <dbReference type="EMBL" id="SPR97348.1"/>
    </source>
</evidence>
<name>A0A375IWP3_9BURK</name>
<evidence type="ECO:0000313" key="2">
    <source>
        <dbReference type="Proteomes" id="UP000256805"/>
    </source>
</evidence>
<proteinExistence type="predicted"/>
<sequence length="147" mass="15890">MAKPRRVTVENGDALKDALNSLEEIASESVLRQAAVAGARLIHAEVRLRAPVDLGIYEGKQGPHPPGFLRSHIIIAYDEQLSVPGKLASYIVTWSKEAFYGRFLEYGTSKMAAKPFLRPGFEAKKKAAAAAVGEVIQGKAKELTSGQ</sequence>
<protein>
    <submittedName>
        <fullName evidence="1">Putative phage protein, HK97 gp10 family</fullName>
    </submittedName>
</protein>
<dbReference type="Proteomes" id="UP000256805">
    <property type="component" value="Unassembled WGS sequence"/>
</dbReference>
<dbReference type="EMBL" id="OVTA01000009">
    <property type="protein sequence ID" value="SPR97348.1"/>
    <property type="molecule type" value="Genomic_DNA"/>
</dbReference>
<dbReference type="Pfam" id="PF04883">
    <property type="entry name" value="HK97-gp10_like"/>
    <property type="match status" value="1"/>
</dbReference>
<dbReference type="NCBIfam" id="TIGR01725">
    <property type="entry name" value="phge_HK97_gp10"/>
    <property type="match status" value="1"/>
</dbReference>
<gene>
    <name evidence="1" type="ORF">CBM2634_A170078</name>
</gene>